<dbReference type="InterPro" id="IPR029044">
    <property type="entry name" value="Nucleotide-diphossugar_trans"/>
</dbReference>
<dbReference type="SUPFAM" id="SSF53448">
    <property type="entry name" value="Nucleotide-diphospho-sugar transferases"/>
    <property type="match status" value="1"/>
</dbReference>
<accession>A0A7T9DKD1</accession>
<evidence type="ECO:0000313" key="2">
    <source>
        <dbReference type="EMBL" id="QQR92928.1"/>
    </source>
</evidence>
<name>A0A7T9DKD1_9ARCH</name>
<sequence>MKPNASSQNDVIVLLPAHNRAETLPSALDAVYDSDLEKGNNLHVMVCANACTDNTLEVLESLKQKHKNLDIVTEWVPGKTRAINTLMDKVERDHSLGANDVVLFLDADAEVQKETISDLTYMLNSNKKLKAVSANTLALPPMTNSLLDHLLFGMSELSLSSIGTQDYPTALMAIRGKDAKGMRIPEEIINHDLWMEMYLGMDNVETHPHAFTIVQTPKSFMGWAERRVQRMMGLYQLEQHFHPKDVKEAYPIGTHKHVHAMARDKELRSQFRQLPGTYQAATLMALPLHAALKAVAWIGFHLMTPSPGNQFKVVGVSPSVQKAPSSPARA</sequence>
<dbReference type="InterPro" id="IPR050256">
    <property type="entry name" value="Glycosyltransferase_2"/>
</dbReference>
<protein>
    <submittedName>
        <fullName evidence="2">Glycosyltransferase family 2 protein</fullName>
    </submittedName>
</protein>
<organism evidence="2">
    <name type="scientific">Candidatus Iainarchaeum sp</name>
    <dbReference type="NCBI Taxonomy" id="3101447"/>
    <lineage>
        <taxon>Archaea</taxon>
        <taxon>Candidatus Iainarchaeota</taxon>
        <taxon>Candidatus Iainarchaeia</taxon>
        <taxon>Candidatus Iainarchaeales</taxon>
        <taxon>Candidatus Iainarchaeaceae</taxon>
        <taxon>Candidatus Iainarchaeum</taxon>
    </lineage>
</organism>
<gene>
    <name evidence="2" type="ORF">IPJ89_01630</name>
</gene>
<dbReference type="GO" id="GO:0016740">
    <property type="term" value="F:transferase activity"/>
    <property type="evidence" value="ECO:0007669"/>
    <property type="project" value="UniProtKB-KW"/>
</dbReference>
<keyword evidence="2" id="KW-0808">Transferase</keyword>
<proteinExistence type="predicted"/>
<dbReference type="CDD" id="cd00761">
    <property type="entry name" value="Glyco_tranf_GTA_type"/>
    <property type="match status" value="1"/>
</dbReference>
<dbReference type="AlphaFoldDB" id="A0A7T9DKD1"/>
<reference evidence="2" key="1">
    <citation type="submission" date="2020-11" db="EMBL/GenBank/DDBJ databases">
        <title>Connecting structure to function with the recovery of over 1000 high-quality activated sludge metagenome-assembled genomes encoding full-length rRNA genes using long-read sequencing.</title>
        <authorList>
            <person name="Singleton C.M."/>
            <person name="Petriglieri F."/>
            <person name="Kristensen J.M."/>
            <person name="Kirkegaard R.H."/>
            <person name="Michaelsen T.Y."/>
            <person name="Andersen M.H."/>
            <person name="Karst S.M."/>
            <person name="Dueholm M.S."/>
            <person name="Nielsen P.H."/>
            <person name="Albertsen M."/>
        </authorList>
    </citation>
    <scope>NUCLEOTIDE SEQUENCE</scope>
    <source>
        <strain evidence="2">Fred_18-Q3-R57-64_BAT3C.431</strain>
    </source>
</reference>
<evidence type="ECO:0000259" key="1">
    <source>
        <dbReference type="Pfam" id="PF00535"/>
    </source>
</evidence>
<dbReference type="PANTHER" id="PTHR48090">
    <property type="entry name" value="UNDECAPRENYL-PHOSPHATE 4-DEOXY-4-FORMAMIDO-L-ARABINOSE TRANSFERASE-RELATED"/>
    <property type="match status" value="1"/>
</dbReference>
<dbReference type="InterPro" id="IPR001173">
    <property type="entry name" value="Glyco_trans_2-like"/>
</dbReference>
<dbReference type="Proteomes" id="UP000596004">
    <property type="component" value="Chromosome"/>
</dbReference>
<feature type="domain" description="Glycosyltransferase 2-like" evidence="1">
    <location>
        <begin position="13"/>
        <end position="126"/>
    </location>
</feature>
<dbReference type="PANTHER" id="PTHR48090:SF6">
    <property type="entry name" value="SLR5056 PROTEIN"/>
    <property type="match status" value="1"/>
</dbReference>
<dbReference type="Pfam" id="PF00535">
    <property type="entry name" value="Glycos_transf_2"/>
    <property type="match status" value="1"/>
</dbReference>
<dbReference type="EMBL" id="CP064981">
    <property type="protein sequence ID" value="QQR92928.1"/>
    <property type="molecule type" value="Genomic_DNA"/>
</dbReference>
<dbReference type="Gene3D" id="3.90.550.10">
    <property type="entry name" value="Spore Coat Polysaccharide Biosynthesis Protein SpsA, Chain A"/>
    <property type="match status" value="1"/>
</dbReference>